<dbReference type="InterPro" id="IPR014812">
    <property type="entry name" value="Vps51"/>
</dbReference>
<dbReference type="GO" id="GO:0007041">
    <property type="term" value="P:lysosomal transport"/>
    <property type="evidence" value="ECO:0007669"/>
    <property type="project" value="TreeGrafter"/>
</dbReference>
<gene>
    <name evidence="3" type="ORF">FPE_LOCUS21710</name>
</gene>
<dbReference type="GO" id="GO:0032456">
    <property type="term" value="P:endocytic recycling"/>
    <property type="evidence" value="ECO:0007669"/>
    <property type="project" value="TreeGrafter"/>
</dbReference>
<dbReference type="GO" id="GO:1990745">
    <property type="term" value="C:EARP complex"/>
    <property type="evidence" value="ECO:0007669"/>
    <property type="project" value="TreeGrafter"/>
</dbReference>
<keyword evidence="2" id="KW-0445">Lipid transport</keyword>
<dbReference type="GO" id="GO:0000938">
    <property type="term" value="C:GARP complex"/>
    <property type="evidence" value="ECO:0007669"/>
    <property type="project" value="UniProtKB-UniRule"/>
</dbReference>
<comment type="subunit">
    <text evidence="2">Component of the Golgi-associated retrograde protein (GARP) complex.</text>
</comment>
<evidence type="ECO:0000256" key="1">
    <source>
        <dbReference type="ARBA" id="ARBA00006080"/>
    </source>
</evidence>
<keyword evidence="2" id="KW-0333">Golgi apparatus</keyword>
<protein>
    <recommendedName>
        <fullName evidence="2">Vacuolar protein sorting-associated protein 51 homolog</fullName>
    </recommendedName>
</protein>
<comment type="similarity">
    <text evidence="1 2">Belongs to the VPS51 family.</text>
</comment>
<keyword evidence="2" id="KW-0653">Protein transport</keyword>
<dbReference type="EMBL" id="OU503048">
    <property type="protein sequence ID" value="CAI9774280.1"/>
    <property type="molecule type" value="Genomic_DNA"/>
</dbReference>
<dbReference type="AlphaFoldDB" id="A0AAD2E457"/>
<accession>A0AAD2E457</accession>
<sequence length="230" mass="25070">MGLQKLASGLLGIRSAESIIPERIAAQGCHATIADETAQKAASELERGLDRSELVVLDIQFLKITLKEIAEDEAALDFLLDEVIVVTAERRLDPTPLEPPILDKLAQAKLAKKSVQSPVFEIGGKTREKGRGFSPGKRMGWRDFGDAARILHRAHPNMGLQKLASGLLGIRSAESIIPERIAAQGCHATIAVCAMMLVMKASGKNLFYLSSYCFQLYNKADKKDNTLPMT</sequence>
<keyword evidence="4" id="KW-1185">Reference proteome</keyword>
<dbReference type="GO" id="GO:0007030">
    <property type="term" value="P:Golgi organization"/>
    <property type="evidence" value="ECO:0007669"/>
    <property type="project" value="UniProtKB-UniRule"/>
</dbReference>
<dbReference type="GO" id="GO:0015031">
    <property type="term" value="P:protein transport"/>
    <property type="evidence" value="ECO:0007669"/>
    <property type="project" value="UniProtKB-UniRule"/>
</dbReference>
<evidence type="ECO:0000256" key="2">
    <source>
        <dbReference type="RuleBase" id="RU368010"/>
    </source>
</evidence>
<organism evidence="3 4">
    <name type="scientific">Fraxinus pennsylvanica</name>
    <dbReference type="NCBI Taxonomy" id="56036"/>
    <lineage>
        <taxon>Eukaryota</taxon>
        <taxon>Viridiplantae</taxon>
        <taxon>Streptophyta</taxon>
        <taxon>Embryophyta</taxon>
        <taxon>Tracheophyta</taxon>
        <taxon>Spermatophyta</taxon>
        <taxon>Magnoliopsida</taxon>
        <taxon>eudicotyledons</taxon>
        <taxon>Gunneridae</taxon>
        <taxon>Pentapetalae</taxon>
        <taxon>asterids</taxon>
        <taxon>lamiids</taxon>
        <taxon>Lamiales</taxon>
        <taxon>Oleaceae</taxon>
        <taxon>Oleeae</taxon>
        <taxon>Fraxinus</taxon>
    </lineage>
</organism>
<dbReference type="GO" id="GO:0042147">
    <property type="term" value="P:retrograde transport, endosome to Golgi"/>
    <property type="evidence" value="ECO:0007669"/>
    <property type="project" value="UniProtKB-UniRule"/>
</dbReference>
<evidence type="ECO:0000313" key="4">
    <source>
        <dbReference type="Proteomes" id="UP000834106"/>
    </source>
</evidence>
<dbReference type="PANTHER" id="PTHR15954">
    <property type="entry name" value="VACUOLAR PROTEIN SORTING-ASSOCIATED PROTEIN 51 HOMOLOG"/>
    <property type="match status" value="1"/>
</dbReference>
<dbReference type="GO" id="GO:0048193">
    <property type="term" value="P:Golgi vesicle transport"/>
    <property type="evidence" value="ECO:0007669"/>
    <property type="project" value="TreeGrafter"/>
</dbReference>
<comment type="subcellular location">
    <subcellularLocation>
        <location evidence="2">Golgi apparatus</location>
        <location evidence="2">trans-Golgi network</location>
    </subcellularLocation>
</comment>
<dbReference type="GO" id="GO:0016020">
    <property type="term" value="C:membrane"/>
    <property type="evidence" value="ECO:0007669"/>
    <property type="project" value="TreeGrafter"/>
</dbReference>
<evidence type="ECO:0000313" key="3">
    <source>
        <dbReference type="EMBL" id="CAI9774280.1"/>
    </source>
</evidence>
<name>A0AAD2E457_9LAMI</name>
<reference evidence="3" key="1">
    <citation type="submission" date="2023-05" db="EMBL/GenBank/DDBJ databases">
        <authorList>
            <person name="Huff M."/>
        </authorList>
    </citation>
    <scope>NUCLEOTIDE SEQUENCE</scope>
</reference>
<keyword evidence="2" id="KW-0813">Transport</keyword>
<dbReference type="GO" id="GO:0006869">
    <property type="term" value="P:lipid transport"/>
    <property type="evidence" value="ECO:0007669"/>
    <property type="project" value="UniProtKB-UniRule"/>
</dbReference>
<dbReference type="Proteomes" id="UP000834106">
    <property type="component" value="Chromosome 13"/>
</dbReference>
<proteinExistence type="inferred from homology"/>
<dbReference type="PANTHER" id="PTHR15954:SF4">
    <property type="entry name" value="VACUOLAR PROTEIN SORTING-ASSOCIATED PROTEIN 51 HOMOLOG"/>
    <property type="match status" value="1"/>
</dbReference>
<dbReference type="GO" id="GO:0005829">
    <property type="term" value="C:cytosol"/>
    <property type="evidence" value="ECO:0007669"/>
    <property type="project" value="GOC"/>
</dbReference>
<comment type="function">
    <text evidence="2">Acts as component of the GARP complex that is involved in retrograde transport from early and late endosomes to the trans-Golgi network (TGN).</text>
</comment>